<gene>
    <name evidence="2" type="ORF">F2Q70_00006016</name>
</gene>
<evidence type="ECO:0000256" key="1">
    <source>
        <dbReference type="SAM" id="MobiDB-lite"/>
    </source>
</evidence>
<accession>A0A8S9IMI2</accession>
<feature type="compositionally biased region" description="Basic and acidic residues" evidence="1">
    <location>
        <begin position="101"/>
        <end position="119"/>
    </location>
</feature>
<proteinExistence type="predicted"/>
<feature type="region of interest" description="Disordered" evidence="1">
    <location>
        <begin position="195"/>
        <end position="275"/>
    </location>
</feature>
<organism evidence="2">
    <name type="scientific">Brassica cretica</name>
    <name type="common">Mustard</name>
    <dbReference type="NCBI Taxonomy" id="69181"/>
    <lineage>
        <taxon>Eukaryota</taxon>
        <taxon>Viridiplantae</taxon>
        <taxon>Streptophyta</taxon>
        <taxon>Embryophyta</taxon>
        <taxon>Tracheophyta</taxon>
        <taxon>Spermatophyta</taxon>
        <taxon>Magnoliopsida</taxon>
        <taxon>eudicotyledons</taxon>
        <taxon>Gunneridae</taxon>
        <taxon>Pentapetalae</taxon>
        <taxon>rosids</taxon>
        <taxon>malvids</taxon>
        <taxon>Brassicales</taxon>
        <taxon>Brassicaceae</taxon>
        <taxon>Brassiceae</taxon>
        <taxon>Brassica</taxon>
    </lineage>
</organism>
<feature type="region of interest" description="Disordered" evidence="1">
    <location>
        <begin position="1"/>
        <end position="141"/>
    </location>
</feature>
<dbReference type="AlphaFoldDB" id="A0A8S9IMI2"/>
<evidence type="ECO:0000313" key="2">
    <source>
        <dbReference type="EMBL" id="KAF2571044.1"/>
    </source>
</evidence>
<name>A0A8S9IMI2_BRACR</name>
<dbReference type="EMBL" id="QGKY02001015">
    <property type="protein sequence ID" value="KAF2571044.1"/>
    <property type="molecule type" value="Genomic_DNA"/>
</dbReference>
<feature type="compositionally biased region" description="Basic and acidic residues" evidence="1">
    <location>
        <begin position="59"/>
        <end position="74"/>
    </location>
</feature>
<protein>
    <submittedName>
        <fullName evidence="2">Uncharacterized protein</fullName>
    </submittedName>
</protein>
<sequence length="275" mass="30399">MREPKEDIAGKEEEPGANHIACQANGSNSGDGLVKKVQQHTEEQESGGRKDVPMTVIDSEIRPHGQDNPLEKDLNCSQASHRKRPLWEVTRPATVNQKVELSNERLREGSANKKLKTESESSSSSFSQDTFGNDSGMMKKSPKVVFPLDLNAEREEEEEEEEDMELVDDLIPLGNNNNKHSGRLIGTVPDLELALGGEETREEEEGTMGLLPFLAGRSNCGGEQSSSHHSSKGKEKEEEDDMDVSASLSLSLSFPGEERKNADKTPLFLFRDLPR</sequence>
<comment type="caution">
    <text evidence="2">The sequence shown here is derived from an EMBL/GenBank/DDBJ whole genome shotgun (WGS) entry which is preliminary data.</text>
</comment>
<reference evidence="2" key="1">
    <citation type="submission" date="2019-12" db="EMBL/GenBank/DDBJ databases">
        <title>Genome sequencing and annotation of Brassica cretica.</title>
        <authorList>
            <person name="Studholme D.J."/>
            <person name="Sarris P.F."/>
        </authorList>
    </citation>
    <scope>NUCLEOTIDE SEQUENCE</scope>
    <source>
        <strain evidence="2">PFS-102/07</strain>
        <tissue evidence="2">Leaf</tissue>
    </source>
</reference>
<feature type="compositionally biased region" description="Basic and acidic residues" evidence="1">
    <location>
        <begin position="39"/>
        <end position="52"/>
    </location>
</feature>
<feature type="compositionally biased region" description="Basic and acidic residues" evidence="1">
    <location>
        <begin position="1"/>
        <end position="16"/>
    </location>
</feature>